<dbReference type="Proteomes" id="UP000252139">
    <property type="component" value="Unassembled WGS sequence"/>
</dbReference>
<dbReference type="Pfam" id="PF07093">
    <property type="entry name" value="SGT1"/>
    <property type="match status" value="1"/>
</dbReference>
<name>A0A367JDJ4_RHIAZ</name>
<proteinExistence type="predicted"/>
<evidence type="ECO:0000313" key="3">
    <source>
        <dbReference type="Proteomes" id="UP000252139"/>
    </source>
</evidence>
<dbReference type="GO" id="GO:0005634">
    <property type="term" value="C:nucleus"/>
    <property type="evidence" value="ECO:0007669"/>
    <property type="project" value="TreeGrafter"/>
</dbReference>
<feature type="region of interest" description="Disordered" evidence="1">
    <location>
        <begin position="497"/>
        <end position="519"/>
    </location>
</feature>
<dbReference type="EMBL" id="PJQL01001561">
    <property type="protein sequence ID" value="RCH87939.1"/>
    <property type="molecule type" value="Genomic_DNA"/>
</dbReference>
<dbReference type="OrthoDB" id="27237at2759"/>
<reference evidence="2 3" key="1">
    <citation type="journal article" date="2018" name="G3 (Bethesda)">
        <title>Phylogenetic and Phylogenomic Definition of Rhizopus Species.</title>
        <authorList>
            <person name="Gryganskyi A.P."/>
            <person name="Golan J."/>
            <person name="Dolatabadi S."/>
            <person name="Mondo S."/>
            <person name="Robb S."/>
            <person name="Idnurm A."/>
            <person name="Muszewska A."/>
            <person name="Steczkiewicz K."/>
            <person name="Masonjones S."/>
            <person name="Liao H.L."/>
            <person name="Gajdeczka M.T."/>
            <person name="Anike F."/>
            <person name="Vuek A."/>
            <person name="Anishchenko I.M."/>
            <person name="Voigt K."/>
            <person name="de Hoog G.S."/>
            <person name="Smith M.E."/>
            <person name="Heitman J."/>
            <person name="Vilgalys R."/>
            <person name="Stajich J.E."/>
        </authorList>
    </citation>
    <scope>NUCLEOTIDE SEQUENCE [LARGE SCALE GENOMIC DNA]</scope>
    <source>
        <strain evidence="2 3">CBS 357.93</strain>
    </source>
</reference>
<organism evidence="2 3">
    <name type="scientific">Rhizopus azygosporus</name>
    <name type="common">Rhizopus microsporus var. azygosporus</name>
    <dbReference type="NCBI Taxonomy" id="86630"/>
    <lineage>
        <taxon>Eukaryota</taxon>
        <taxon>Fungi</taxon>
        <taxon>Fungi incertae sedis</taxon>
        <taxon>Mucoromycota</taxon>
        <taxon>Mucoromycotina</taxon>
        <taxon>Mucoromycetes</taxon>
        <taxon>Mucorales</taxon>
        <taxon>Mucorineae</taxon>
        <taxon>Rhizopodaceae</taxon>
        <taxon>Rhizopus</taxon>
    </lineage>
</organism>
<evidence type="ECO:0000256" key="1">
    <source>
        <dbReference type="SAM" id="MobiDB-lite"/>
    </source>
</evidence>
<feature type="compositionally biased region" description="Acidic residues" evidence="1">
    <location>
        <begin position="500"/>
        <end position="518"/>
    </location>
</feature>
<dbReference type="PANTHER" id="PTHR13060">
    <property type="entry name" value="SGT1 PROTEIN HSGT1 SUPPRESSOR OF GCR2"/>
    <property type="match status" value="1"/>
</dbReference>
<dbReference type="STRING" id="86630.A0A367JDJ4"/>
<sequence length="626" mass="71846">METLQDVFNRSSLKEEDHIQYAIYLPNKEKDMISYLQDTINMINSMIEPTIKDYLWQKDRFHLSIVQEKSQDPLYPFLYGISRFGDCINDEWFIVYLLHQISITIPEAIISISDNDGDVLLIEAALELPSWLDPSNSQNRVYLHRGQLHIIPLPNSPSDLLQLPASLTREMAIDIIRSNPQASIADPAIQSAIRDRISVYPAAAVAEIHRANCLLPNKAAFVLLKEPQLITLAVEAFYLRDPLSMKACASMSTFPPSEGNILTTVRFTKTTYAQTVSQKFYAPKPFRLPAARETRKFKYAELGMKVACGLEMLYRQSRDSNEARNTDDVESDKKFTTYLDHLSKLGYFRGEKKGSRLYNALEAKAKEQYLLYKNEERTKVISLDHPDADDEDIVKPSIENVRARIDQVLSQYTEEELNKLVEANTDQEDSDDWMNIDPQQLEELLFKRMAKDNDMLKDLGRSIEDESSIDLEAIMSNLQHFVESGKSGLEGVEISKDIYGSDDDNDDDDDDDDDNIEESELKFDYERFMRILQGKDVSDNNEKDMQSTMEEMDQEIYGYDKLKNSFEKMPLEEDEKEDEDAPVDIELNLVKNILESFKSQQGLPGPAGNMLNQFGIVLPRDEEEEE</sequence>
<dbReference type="PANTHER" id="PTHR13060:SF0">
    <property type="entry name" value="PROTEIN ECDYSONELESS HOMOLOG"/>
    <property type="match status" value="1"/>
</dbReference>
<dbReference type="AlphaFoldDB" id="A0A367JDJ4"/>
<comment type="caution">
    <text evidence="2">The sequence shown here is derived from an EMBL/GenBank/DDBJ whole genome shotgun (WGS) entry which is preliminary data.</text>
</comment>
<dbReference type="InterPro" id="IPR010770">
    <property type="entry name" value="Ecd"/>
</dbReference>
<keyword evidence="3" id="KW-1185">Reference proteome</keyword>
<protein>
    <submittedName>
        <fullName evidence="2">Uncharacterized protein</fullName>
    </submittedName>
</protein>
<evidence type="ECO:0000313" key="2">
    <source>
        <dbReference type="EMBL" id="RCH87939.1"/>
    </source>
</evidence>
<accession>A0A367JDJ4</accession>
<gene>
    <name evidence="2" type="ORF">CU097_001586</name>
</gene>